<sequence>MQDIELGLTKMERAAIRVIPPILGAILGWYLPVIAKWILKLPWLPYEDLVEKIASYSGITTSAILCIIGAVAGVALSQFIFYETLTVIINRESVLLKIRKTQDSFRKQAIQSVYLDGKSLVLVGLQENEMYKEAYDANKEKLAQAFLSMGYPWFYEDPYLASYRRWEESDLQVPAAAHSLLRARKGYLKDDEDSKARQLQKDLAKMGIAIKDRKGGQYIRLDNTLTQNEYNDIK</sequence>
<evidence type="ECO:0000313" key="4">
    <source>
        <dbReference type="EMBL" id="SNZ16724.1"/>
    </source>
</evidence>
<feature type="transmembrane region" description="Helical" evidence="1">
    <location>
        <begin position="21"/>
        <end position="39"/>
    </location>
</feature>
<dbReference type="RefSeq" id="WP_097043197.1">
    <property type="nucleotide sequence ID" value="NZ_OBEK01000005.1"/>
</dbReference>
<evidence type="ECO:0000256" key="1">
    <source>
        <dbReference type="SAM" id="Phobius"/>
    </source>
</evidence>
<dbReference type="OrthoDB" id="5145029at2"/>
<dbReference type="InterPro" id="IPR056411">
    <property type="entry name" value="CysS_C"/>
</dbReference>
<keyword evidence="1" id="KW-1133">Transmembrane helix</keyword>
<protein>
    <recommendedName>
        <fullName evidence="6">50S ribosomal protein L29</fullName>
    </recommendedName>
</protein>
<dbReference type="InterPro" id="IPR057798">
    <property type="entry name" value="PH_YqeB"/>
</dbReference>
<gene>
    <name evidence="4" type="ORF">SAMN05421503_2985</name>
</gene>
<evidence type="ECO:0000259" key="3">
    <source>
        <dbReference type="Pfam" id="PF23494"/>
    </source>
</evidence>
<dbReference type="AlphaFoldDB" id="A0A285P4S2"/>
<evidence type="ECO:0000259" key="2">
    <source>
        <dbReference type="Pfam" id="PF23493"/>
    </source>
</evidence>
<keyword evidence="5" id="KW-1185">Reference proteome</keyword>
<dbReference type="Pfam" id="PF23494">
    <property type="entry name" value="bPH_10"/>
    <property type="match status" value="1"/>
</dbReference>
<feature type="domain" description="Cysteinyl-tRNA ligase anticodon binding" evidence="2">
    <location>
        <begin position="173"/>
        <end position="220"/>
    </location>
</feature>
<keyword evidence="1" id="KW-0472">Membrane</keyword>
<name>A0A285P4S2_9BACI</name>
<keyword evidence="1" id="KW-0812">Transmembrane</keyword>
<feature type="domain" description="YqeB PH" evidence="3">
    <location>
        <begin position="5"/>
        <end position="153"/>
    </location>
</feature>
<feature type="transmembrane region" description="Helical" evidence="1">
    <location>
        <begin position="59"/>
        <end position="82"/>
    </location>
</feature>
<organism evidence="4 5">
    <name type="scientific">Terribacillus aidingensis</name>
    <dbReference type="NCBI Taxonomy" id="586416"/>
    <lineage>
        <taxon>Bacteria</taxon>
        <taxon>Bacillati</taxon>
        <taxon>Bacillota</taxon>
        <taxon>Bacilli</taxon>
        <taxon>Bacillales</taxon>
        <taxon>Bacillaceae</taxon>
        <taxon>Terribacillus</taxon>
    </lineage>
</organism>
<accession>A0A285P4S2</accession>
<dbReference type="EMBL" id="OBEK01000005">
    <property type="protein sequence ID" value="SNZ16724.1"/>
    <property type="molecule type" value="Genomic_DNA"/>
</dbReference>
<dbReference type="Pfam" id="PF23493">
    <property type="entry name" value="CysS_C"/>
    <property type="match status" value="1"/>
</dbReference>
<evidence type="ECO:0008006" key="6">
    <source>
        <dbReference type="Google" id="ProtNLM"/>
    </source>
</evidence>
<proteinExistence type="predicted"/>
<dbReference type="Proteomes" id="UP000219356">
    <property type="component" value="Unassembled WGS sequence"/>
</dbReference>
<evidence type="ECO:0000313" key="5">
    <source>
        <dbReference type="Proteomes" id="UP000219356"/>
    </source>
</evidence>
<reference evidence="5" key="1">
    <citation type="submission" date="2017-09" db="EMBL/GenBank/DDBJ databases">
        <authorList>
            <person name="Varghese N."/>
            <person name="Submissions S."/>
        </authorList>
    </citation>
    <scope>NUCLEOTIDE SEQUENCE [LARGE SCALE GENOMIC DNA]</scope>
    <source>
        <strain evidence="5">CGMCC 1.8913</strain>
    </source>
</reference>